<accession>A0A1B2JEF8</accession>
<dbReference type="AlphaFoldDB" id="A0A1B2JEF8"/>
<protein>
    <submittedName>
        <fullName evidence="3">BA75_03849T0</fullName>
    </submittedName>
</protein>
<keyword evidence="2" id="KW-0732">Signal</keyword>
<feature type="chain" id="PRO_5008539421" evidence="2">
    <location>
        <begin position="26"/>
        <end position="237"/>
    </location>
</feature>
<proteinExistence type="predicted"/>
<evidence type="ECO:0000256" key="2">
    <source>
        <dbReference type="SAM" id="SignalP"/>
    </source>
</evidence>
<reference evidence="3 4" key="1">
    <citation type="submission" date="2016-02" db="EMBL/GenBank/DDBJ databases">
        <title>Comparative genomic and transcriptomic foundation for Pichia pastoris.</title>
        <authorList>
            <person name="Love K.R."/>
            <person name="Shah K.A."/>
            <person name="Whittaker C.A."/>
            <person name="Wu J."/>
            <person name="Bartlett M.C."/>
            <person name="Ma D."/>
            <person name="Leeson R.L."/>
            <person name="Priest M."/>
            <person name="Young S.K."/>
            <person name="Love J.C."/>
        </authorList>
    </citation>
    <scope>NUCLEOTIDE SEQUENCE [LARGE SCALE GENOMIC DNA]</scope>
    <source>
        <strain evidence="3 4">ATCC 28485</strain>
    </source>
</reference>
<dbReference type="EMBL" id="CP014586">
    <property type="protein sequence ID" value="ANZ76417.1"/>
    <property type="molecule type" value="Genomic_DNA"/>
</dbReference>
<feature type="signal peptide" evidence="2">
    <location>
        <begin position="1"/>
        <end position="25"/>
    </location>
</feature>
<gene>
    <name evidence="3" type="ORF">ATY40_BA7503849</name>
</gene>
<sequence length="237" mass="23396">MLSKSLILPIVSSLALANAAPKANAEALAAALPAPIAEAMAQALAQEDMASFSCHESCGYMILEARACAPDSNAPGVDFGPWDTDCLCGDGSGFEELVEPCLECGWCLWSDYGKYLVAPLEECGHSALPTGTECSEVASSATARVTAQISATLAALSLTTYPVSETGAATGAATSNSTSNSTTTSGTNSTSSSGSTTGSTSGSTTSGETTSATDGAAKLQFGAGVVGAIGAAAALLL</sequence>
<evidence type="ECO:0000313" key="3">
    <source>
        <dbReference type="EMBL" id="ANZ76417.1"/>
    </source>
</evidence>
<evidence type="ECO:0000313" key="4">
    <source>
        <dbReference type="Proteomes" id="UP000094565"/>
    </source>
</evidence>
<feature type="region of interest" description="Disordered" evidence="1">
    <location>
        <begin position="168"/>
        <end position="211"/>
    </location>
</feature>
<organism evidence="3 4">
    <name type="scientific">Komagataella pastoris</name>
    <name type="common">Yeast</name>
    <name type="synonym">Pichia pastoris</name>
    <dbReference type="NCBI Taxonomy" id="4922"/>
    <lineage>
        <taxon>Eukaryota</taxon>
        <taxon>Fungi</taxon>
        <taxon>Dikarya</taxon>
        <taxon>Ascomycota</taxon>
        <taxon>Saccharomycotina</taxon>
        <taxon>Pichiomycetes</taxon>
        <taxon>Pichiales</taxon>
        <taxon>Pichiaceae</taxon>
        <taxon>Komagataella</taxon>
    </lineage>
</organism>
<dbReference type="OrthoDB" id="3980599at2759"/>
<name>A0A1B2JEF8_PICPA</name>
<evidence type="ECO:0000256" key="1">
    <source>
        <dbReference type="SAM" id="MobiDB-lite"/>
    </source>
</evidence>
<keyword evidence="4" id="KW-1185">Reference proteome</keyword>
<dbReference type="Proteomes" id="UP000094565">
    <property type="component" value="Chromosome 3"/>
</dbReference>